<organism evidence="2 3">
    <name type="scientific">Natrinema pallidum</name>
    <dbReference type="NCBI Taxonomy" id="69527"/>
    <lineage>
        <taxon>Archaea</taxon>
        <taxon>Methanobacteriati</taxon>
        <taxon>Methanobacteriota</taxon>
        <taxon>Stenosarchaea group</taxon>
        <taxon>Halobacteria</taxon>
        <taxon>Halobacteriales</taxon>
        <taxon>Natrialbaceae</taxon>
        <taxon>Natrinema</taxon>
    </lineage>
</organism>
<reference evidence="3" key="1">
    <citation type="submission" date="2019-05" db="EMBL/GenBank/DDBJ databases">
        <title>Complete Genome Sequence and Methylation Pattern of the Halophilic Archaeon Natrinema pallidum BOL6-1.</title>
        <authorList>
            <person name="DasSarma P."/>
            <person name="DasSarma B.P."/>
            <person name="DasSarma S.L."/>
            <person name="Martinez F.L."/>
            <person name="Guzman D."/>
            <person name="Roberts R.J."/>
            <person name="DasSarma S."/>
        </authorList>
    </citation>
    <scope>NUCLEOTIDE SEQUENCE [LARGE SCALE GENOMIC DNA]</scope>
    <source>
        <strain evidence="3">BOL6-1</strain>
    </source>
</reference>
<gene>
    <name evidence="2" type="ORF">FGF80_10125</name>
</gene>
<protein>
    <submittedName>
        <fullName evidence="2">DUF2479 domain-containing protein</fullName>
    </submittedName>
</protein>
<dbReference type="InterPro" id="IPR018913">
    <property type="entry name" value="BppU_N"/>
</dbReference>
<keyword evidence="3" id="KW-1185">Reference proteome</keyword>
<sequence>MTNNIDHTVEPVLEIKAGDDRPSLEWQATRGRLNPEPVDLTDASSVRIYLQNQETGDLLVNAEAEIVDATNGELRYEFAEGDTVQTGENHAEFVVNYTDGDGETFPSNDFLVVWVDETLDREIGPADLDEADATVGVLTADEVRTDLLSVRSEEAIGLGAPVDAAGNDITGTGAIEGQSASISGQVDATSASVEQAEINPNGPMPGVGEVQSAIDDVAASGNPGIVKLRPGVDYGGGGDFPWSVKSGVTLDYNGAFVDKQTDTDIVHVEGGATVRDPRHTLSNITFTSTVFRYSGNFGSYEMERRTRVEGGLTVGTVGQGTLHYLTDDGSGVVFVSTSHQTNGIGTVYDLHHNGSGFINGNRFEGKHRHYETGIHHHGSGTGEINANVYGGTFQPTPDSNKLMHQEIGANTVIRALTWDPGTYGTSTPWEITGGGRTVLFDQVSAWDETFTSSTENSNNAIVRLDSGGRIKQIYDVDNGHKMDQRFDVGFMQWFIDGTYTLSVGEGSIDLKESDLRGMPKYTDDANAPADSLYYDTTDGQLEYKDSGGTIHPLG</sequence>
<evidence type="ECO:0000313" key="2">
    <source>
        <dbReference type="EMBL" id="QCW03575.1"/>
    </source>
</evidence>
<dbReference type="Pfam" id="PF10651">
    <property type="entry name" value="BppU_N"/>
    <property type="match status" value="1"/>
</dbReference>
<dbReference type="Gene3D" id="2.60.40.3350">
    <property type="match status" value="1"/>
</dbReference>
<evidence type="ECO:0000259" key="1">
    <source>
        <dbReference type="Pfam" id="PF10651"/>
    </source>
</evidence>
<dbReference type="KEGG" id="npl:FGF80_10125"/>
<dbReference type="GeneID" id="96156342"/>
<dbReference type="Proteomes" id="UP000307562">
    <property type="component" value="Chromosome"/>
</dbReference>
<feature type="domain" description="BppU N-terminal" evidence="1">
    <location>
        <begin position="34"/>
        <end position="123"/>
    </location>
</feature>
<dbReference type="RefSeq" id="WP_138653765.1">
    <property type="nucleotide sequence ID" value="NZ_CP040637.1"/>
</dbReference>
<evidence type="ECO:0000313" key="3">
    <source>
        <dbReference type="Proteomes" id="UP000307562"/>
    </source>
</evidence>
<name>A0A4P9THI4_9EURY</name>
<proteinExistence type="predicted"/>
<accession>A0A4P9THI4</accession>
<dbReference type="EMBL" id="CP040637">
    <property type="protein sequence ID" value="QCW03575.1"/>
    <property type="molecule type" value="Genomic_DNA"/>
</dbReference>
<dbReference type="AlphaFoldDB" id="A0A4P9THI4"/>